<dbReference type="EMBL" id="CP019646">
    <property type="protein sequence ID" value="AQQ71750.1"/>
    <property type="molecule type" value="Genomic_DNA"/>
</dbReference>
<dbReference type="NCBIfam" id="TIGR02595">
    <property type="entry name" value="PEP_CTERM"/>
    <property type="match status" value="1"/>
</dbReference>
<dbReference type="Pfam" id="PF07589">
    <property type="entry name" value="PEP-CTERM"/>
    <property type="match status" value="1"/>
</dbReference>
<accession>A0A1Q2MGE7</accession>
<proteinExistence type="predicted"/>
<keyword evidence="4" id="KW-1185">Reference proteome</keyword>
<protein>
    <recommendedName>
        <fullName evidence="2">Ice-binding protein C-terminal domain-containing protein</fullName>
    </recommendedName>
</protein>
<dbReference type="AlphaFoldDB" id="A0A1Q2MGE7"/>
<evidence type="ECO:0000256" key="1">
    <source>
        <dbReference type="SAM" id="SignalP"/>
    </source>
</evidence>
<dbReference type="STRING" id="1851148.SMSP2_02128"/>
<dbReference type="InterPro" id="IPR013424">
    <property type="entry name" value="Ice-binding_C"/>
</dbReference>
<dbReference type="KEGG" id="pbas:SMSP2_02128"/>
<organism evidence="3 4">
    <name type="scientific">Limihaloglobus sulfuriphilus</name>
    <dbReference type="NCBI Taxonomy" id="1851148"/>
    <lineage>
        <taxon>Bacteria</taxon>
        <taxon>Pseudomonadati</taxon>
        <taxon>Planctomycetota</taxon>
        <taxon>Phycisphaerae</taxon>
        <taxon>Sedimentisphaerales</taxon>
        <taxon>Sedimentisphaeraceae</taxon>
        <taxon>Limihaloglobus</taxon>
    </lineage>
</organism>
<feature type="chain" id="PRO_5012569113" description="Ice-binding protein C-terminal domain-containing protein" evidence="1">
    <location>
        <begin position="25"/>
        <end position="253"/>
    </location>
</feature>
<evidence type="ECO:0000313" key="3">
    <source>
        <dbReference type="EMBL" id="AQQ71750.1"/>
    </source>
</evidence>
<name>A0A1Q2MGE7_9BACT</name>
<reference evidence="4" key="1">
    <citation type="submission" date="2017-02" db="EMBL/GenBank/DDBJ databases">
        <title>Comparative genomics and description of representatives of a novel lineage of planctomycetes thriving in anoxic sediments.</title>
        <authorList>
            <person name="Spring S."/>
            <person name="Bunk B."/>
            <person name="Sproer C."/>
        </authorList>
    </citation>
    <scope>NUCLEOTIDE SEQUENCE [LARGE SCALE GENOMIC DNA]</scope>
    <source>
        <strain evidence="4">SM-Chi-D1</strain>
    </source>
</reference>
<sequence precursor="true">MFSGTKKLIIMSVVLTFSAGLVQAAVLHGTLTEWHVPFADRSEVDHGCSNLDTYQATDPAHLTEESMVWNNPGGGGWIATDGPMWGGLTTLQAIKDAGDQWWAFNGNTTIGVDGVGDGYVSVIWESGYDSSPAYTGRELDQIDILVGNGPGDVRVNYKFMIESLAIGETAWTPITDGFLTSDSNATGTVSKISITDIGLENTSGVRIIANGLTQADGNWAATDIVEVDINLVPEPATMVLLGLGGLLVRKRLA</sequence>
<evidence type="ECO:0000259" key="2">
    <source>
        <dbReference type="Pfam" id="PF07589"/>
    </source>
</evidence>
<dbReference type="Proteomes" id="UP000188181">
    <property type="component" value="Chromosome"/>
</dbReference>
<feature type="domain" description="Ice-binding protein C-terminal" evidence="2">
    <location>
        <begin position="232"/>
        <end position="250"/>
    </location>
</feature>
<gene>
    <name evidence="3" type="ORF">SMSP2_02128</name>
</gene>
<feature type="signal peptide" evidence="1">
    <location>
        <begin position="1"/>
        <end position="24"/>
    </location>
</feature>
<evidence type="ECO:0000313" key="4">
    <source>
        <dbReference type="Proteomes" id="UP000188181"/>
    </source>
</evidence>
<keyword evidence="1" id="KW-0732">Signal</keyword>